<evidence type="ECO:0000256" key="4">
    <source>
        <dbReference type="ARBA" id="ARBA00022801"/>
    </source>
</evidence>
<feature type="chain" id="PRO_5046897041" evidence="7">
    <location>
        <begin position="21"/>
        <end position="313"/>
    </location>
</feature>
<keyword evidence="3" id="KW-0255">Endonuclease</keyword>
<keyword evidence="1" id="KW-0540">Nuclease</keyword>
<sequence>MKPLVALLLAVVLPCSTAFAWSRPGHMVSAAIAYEELSARERRIVDKIVALAEKHPDRGAFEVAIGRAKGEERSRRIFLELARWPDDTRGSIHDHPTWHYWSRPLVDSASPPPKLPDDVPQGSAAEAFALNLSVASDPRASAGERAVALSWIFHLVGDMHQPLHSVSWVSKRFPEGDRGGSLQFVLDPVDKEPVSLHWFWDDSVSRDGEPEFATRRAAELMRRLPRTQFKELQPFRETAEFSAWAQESHQLASTMAYGPDLRASDAASKAPELPKRYLDRSVQVAEQRLTLAGYRLTEVLRWALRAEPGSRER</sequence>
<dbReference type="SUPFAM" id="SSF48537">
    <property type="entry name" value="Phospholipase C/P1 nuclease"/>
    <property type="match status" value="1"/>
</dbReference>
<reference evidence="8 9" key="1">
    <citation type="journal article" date="2021" name="Int. J. Syst. Evol. Microbiol.">
        <title>Steroidobacter gossypii sp. nov., isolated from soil of cotton cropping field.</title>
        <authorList>
            <person name="Huang R."/>
            <person name="Yang S."/>
            <person name="Zhen C."/>
            <person name="Liu W."/>
        </authorList>
    </citation>
    <scope>NUCLEOTIDE SEQUENCE [LARGE SCALE GENOMIC DNA]</scope>
    <source>
        <strain evidence="8 9">S1-65</strain>
    </source>
</reference>
<name>A0ABS1X4L1_9GAMM</name>
<dbReference type="InterPro" id="IPR008947">
    <property type="entry name" value="PLipase_C/P1_nuclease_dom_sf"/>
</dbReference>
<keyword evidence="6" id="KW-0325">Glycoprotein</keyword>
<comment type="caution">
    <text evidence="8">The sequence shown here is derived from an EMBL/GenBank/DDBJ whole genome shotgun (WGS) entry which is preliminary data.</text>
</comment>
<dbReference type="Pfam" id="PF02265">
    <property type="entry name" value="S1-P1_nuclease"/>
    <property type="match status" value="1"/>
</dbReference>
<feature type="signal peptide" evidence="7">
    <location>
        <begin position="1"/>
        <end position="20"/>
    </location>
</feature>
<evidence type="ECO:0000256" key="3">
    <source>
        <dbReference type="ARBA" id="ARBA00022759"/>
    </source>
</evidence>
<keyword evidence="9" id="KW-1185">Reference proteome</keyword>
<organism evidence="8 9">
    <name type="scientific">Steroidobacter gossypii</name>
    <dbReference type="NCBI Taxonomy" id="2805490"/>
    <lineage>
        <taxon>Bacteria</taxon>
        <taxon>Pseudomonadati</taxon>
        <taxon>Pseudomonadota</taxon>
        <taxon>Gammaproteobacteria</taxon>
        <taxon>Steroidobacterales</taxon>
        <taxon>Steroidobacteraceae</taxon>
        <taxon>Steroidobacter</taxon>
    </lineage>
</organism>
<dbReference type="Proteomes" id="UP000661077">
    <property type="component" value="Unassembled WGS sequence"/>
</dbReference>
<keyword evidence="4" id="KW-0378">Hydrolase</keyword>
<evidence type="ECO:0000256" key="7">
    <source>
        <dbReference type="SAM" id="SignalP"/>
    </source>
</evidence>
<accession>A0ABS1X4L1</accession>
<keyword evidence="5" id="KW-1015">Disulfide bond</keyword>
<evidence type="ECO:0000256" key="2">
    <source>
        <dbReference type="ARBA" id="ARBA00022723"/>
    </source>
</evidence>
<dbReference type="Gene3D" id="1.10.575.10">
    <property type="entry name" value="P1 Nuclease"/>
    <property type="match status" value="1"/>
</dbReference>
<dbReference type="CDD" id="cd11010">
    <property type="entry name" value="S1-P1_nuclease"/>
    <property type="match status" value="1"/>
</dbReference>
<evidence type="ECO:0000256" key="6">
    <source>
        <dbReference type="ARBA" id="ARBA00023180"/>
    </source>
</evidence>
<gene>
    <name evidence="8" type="ORF">JM946_25775</name>
</gene>
<protein>
    <submittedName>
        <fullName evidence="8">S1/P1 nuclease</fullName>
    </submittedName>
</protein>
<evidence type="ECO:0000313" key="9">
    <source>
        <dbReference type="Proteomes" id="UP000661077"/>
    </source>
</evidence>
<evidence type="ECO:0000313" key="8">
    <source>
        <dbReference type="EMBL" id="MBM0108156.1"/>
    </source>
</evidence>
<keyword evidence="7" id="KW-0732">Signal</keyword>
<proteinExistence type="predicted"/>
<dbReference type="InterPro" id="IPR003154">
    <property type="entry name" value="S1/P1nuclease"/>
</dbReference>
<keyword evidence="2" id="KW-0479">Metal-binding</keyword>
<evidence type="ECO:0000256" key="1">
    <source>
        <dbReference type="ARBA" id="ARBA00022722"/>
    </source>
</evidence>
<dbReference type="PANTHER" id="PTHR33146:SF10">
    <property type="entry name" value="STRAND-SPECIFIC NUCLEASE, PUTATIVE-RELATED"/>
    <property type="match status" value="1"/>
</dbReference>
<evidence type="ECO:0000256" key="5">
    <source>
        <dbReference type="ARBA" id="ARBA00023157"/>
    </source>
</evidence>
<dbReference type="PANTHER" id="PTHR33146">
    <property type="entry name" value="ENDONUCLEASE 4"/>
    <property type="match status" value="1"/>
</dbReference>
<dbReference type="RefSeq" id="WP_203170263.1">
    <property type="nucleotide sequence ID" value="NZ_JAEVLS010000006.1"/>
</dbReference>
<dbReference type="EMBL" id="JAEVLS010000006">
    <property type="protein sequence ID" value="MBM0108156.1"/>
    <property type="molecule type" value="Genomic_DNA"/>
</dbReference>